<dbReference type="PANTHER" id="PTHR10000:SF25">
    <property type="entry name" value="PHOSPHATASE YKRA-RELATED"/>
    <property type="match status" value="1"/>
</dbReference>
<dbReference type="GO" id="GO:0005829">
    <property type="term" value="C:cytosol"/>
    <property type="evidence" value="ECO:0007669"/>
    <property type="project" value="TreeGrafter"/>
</dbReference>
<dbReference type="AlphaFoldDB" id="A0A4P6FAI4"/>
<dbReference type="EMBL" id="CP035491">
    <property type="protein sequence ID" value="QAY71963.1"/>
    <property type="molecule type" value="Genomic_DNA"/>
</dbReference>
<dbReference type="OrthoDB" id="3180855at2"/>
<dbReference type="NCBIfam" id="TIGR00099">
    <property type="entry name" value="Cof-subfamily"/>
    <property type="match status" value="1"/>
</dbReference>
<dbReference type="Gene3D" id="3.30.1240.10">
    <property type="match status" value="1"/>
</dbReference>
<protein>
    <submittedName>
        <fullName evidence="1">Cof-type HAD-IIB family hydrolase</fullName>
    </submittedName>
</protein>
<dbReference type="GO" id="GO:0016791">
    <property type="term" value="F:phosphatase activity"/>
    <property type="evidence" value="ECO:0007669"/>
    <property type="project" value="TreeGrafter"/>
</dbReference>
<accession>A0A4P6FAI4</accession>
<dbReference type="SUPFAM" id="SSF56784">
    <property type="entry name" value="HAD-like"/>
    <property type="match status" value="1"/>
</dbReference>
<keyword evidence="2" id="KW-1185">Reference proteome</keyword>
<dbReference type="PANTHER" id="PTHR10000">
    <property type="entry name" value="PHOSPHOSERINE PHOSPHATASE"/>
    <property type="match status" value="1"/>
</dbReference>
<dbReference type="InterPro" id="IPR036412">
    <property type="entry name" value="HAD-like_sf"/>
</dbReference>
<dbReference type="Gene3D" id="3.40.50.1000">
    <property type="entry name" value="HAD superfamily/HAD-like"/>
    <property type="match status" value="1"/>
</dbReference>
<name>A0A4P6FAI4_9MICO</name>
<organism evidence="1 2">
    <name type="scientific">Agromyces protaetiae</name>
    <dbReference type="NCBI Taxonomy" id="2509455"/>
    <lineage>
        <taxon>Bacteria</taxon>
        <taxon>Bacillati</taxon>
        <taxon>Actinomycetota</taxon>
        <taxon>Actinomycetes</taxon>
        <taxon>Micrococcales</taxon>
        <taxon>Microbacteriaceae</taxon>
        <taxon>Agromyces</taxon>
    </lineage>
</organism>
<gene>
    <name evidence="1" type="ORF">ET445_00075</name>
</gene>
<dbReference type="RefSeq" id="WP_129187726.1">
    <property type="nucleotide sequence ID" value="NZ_CP035491.1"/>
</dbReference>
<dbReference type="Pfam" id="PF08282">
    <property type="entry name" value="Hydrolase_3"/>
    <property type="match status" value="1"/>
</dbReference>
<evidence type="ECO:0000313" key="2">
    <source>
        <dbReference type="Proteomes" id="UP000291259"/>
    </source>
</evidence>
<dbReference type="KEGG" id="agf:ET445_00075"/>
<dbReference type="PROSITE" id="PS01229">
    <property type="entry name" value="COF_2"/>
    <property type="match status" value="1"/>
</dbReference>
<sequence length="300" mass="31408">MTRPRIAFLDVDGTILEHGDVVAPSTVAAVRAARSNGHLVWLCTGRSAGDLHPAVVEIGFDGAITNGGAFATVGIGKGAERVVSHRMSRADVDRLLAYFGEHGIHFFLQSDAAVFASPGVAALTDEYFRRMREAHAADLEALGISAAESGSRPAREPMLRHRPLAEADLDDIAKAVFISPADEGLARAQADLGDRFHVIPGSIPMPGGSNGEIGLNGVDKGTAIVEVLVSLGLDAADAIGIGDSWNDVGMFAVVGTPIAMGNADLELQTIAGEVTTSVLDDGIWNAFVRHGLIRADERES</sequence>
<evidence type="ECO:0000313" key="1">
    <source>
        <dbReference type="EMBL" id="QAY71963.1"/>
    </source>
</evidence>
<dbReference type="InterPro" id="IPR023214">
    <property type="entry name" value="HAD_sf"/>
</dbReference>
<keyword evidence="1" id="KW-0378">Hydrolase</keyword>
<proteinExistence type="predicted"/>
<dbReference type="InterPro" id="IPR000150">
    <property type="entry name" value="Cof"/>
</dbReference>
<dbReference type="Proteomes" id="UP000291259">
    <property type="component" value="Chromosome"/>
</dbReference>
<reference evidence="1 2" key="1">
    <citation type="submission" date="2019-01" db="EMBL/GenBank/DDBJ databases">
        <title>Genome sequencing of strain FW100M-8.</title>
        <authorList>
            <person name="Heo J."/>
            <person name="Kim S.-J."/>
            <person name="Kim J.-S."/>
            <person name="Hong S.-B."/>
            <person name="Kwon S.-W."/>
        </authorList>
    </citation>
    <scope>NUCLEOTIDE SEQUENCE [LARGE SCALE GENOMIC DNA]</scope>
    <source>
        <strain evidence="1 2">FW100M-8</strain>
    </source>
</reference>
<dbReference type="GO" id="GO:0000287">
    <property type="term" value="F:magnesium ion binding"/>
    <property type="evidence" value="ECO:0007669"/>
    <property type="project" value="TreeGrafter"/>
</dbReference>